<reference evidence="1 2" key="1">
    <citation type="submission" date="2020-03" db="EMBL/GenBank/DDBJ databases">
        <title>Draft Genome Sequence of Cudoniella acicularis.</title>
        <authorList>
            <person name="Buettner E."/>
            <person name="Kellner H."/>
        </authorList>
    </citation>
    <scope>NUCLEOTIDE SEQUENCE [LARGE SCALE GENOMIC DNA]</scope>
    <source>
        <strain evidence="1 2">DSM 108380</strain>
    </source>
</reference>
<evidence type="ECO:0000313" key="1">
    <source>
        <dbReference type="EMBL" id="KAF4637189.1"/>
    </source>
</evidence>
<keyword evidence="2" id="KW-1185">Reference proteome</keyword>
<comment type="caution">
    <text evidence="1">The sequence shown here is derived from an EMBL/GenBank/DDBJ whole genome shotgun (WGS) entry which is preliminary data.</text>
</comment>
<dbReference type="OrthoDB" id="3526371at2759"/>
<name>A0A8H4RWB6_9HELO</name>
<accession>A0A8H4RWB6</accession>
<sequence length="256" mass="29441">MEASAVIEALQPIAEICSEVFDTSTELSLIIQNIRQGDLKSWLAKHIAALSRLAPSSENFPSIYVPSIFDTALKNIRLEAAALLEPLPKVQRRLGSYLNDNWSIEENQTFRTELKALVNRPFKKIHIPTILHFRNMCRKNENRGWHDWWKYQFHLDTSIPGQKNNLTRSWLGEERIKCVVAMKPEANQSLQTWKDLKEVLPLGAEEGKFGEGVNRMGRREWVVGLNCEEREILVLTPFVADVVPWQPVFDMSLAFD</sequence>
<organism evidence="1 2">
    <name type="scientific">Cudoniella acicularis</name>
    <dbReference type="NCBI Taxonomy" id="354080"/>
    <lineage>
        <taxon>Eukaryota</taxon>
        <taxon>Fungi</taxon>
        <taxon>Dikarya</taxon>
        <taxon>Ascomycota</taxon>
        <taxon>Pezizomycotina</taxon>
        <taxon>Leotiomycetes</taxon>
        <taxon>Helotiales</taxon>
        <taxon>Tricladiaceae</taxon>
        <taxon>Cudoniella</taxon>
    </lineage>
</organism>
<dbReference type="AlphaFoldDB" id="A0A8H4RWB6"/>
<dbReference type="EMBL" id="JAAMPI010000032">
    <property type="protein sequence ID" value="KAF4637189.1"/>
    <property type="molecule type" value="Genomic_DNA"/>
</dbReference>
<protein>
    <submittedName>
        <fullName evidence="1">Uncharacterized protein</fullName>
    </submittedName>
</protein>
<gene>
    <name evidence="1" type="ORF">G7Y89_g891</name>
</gene>
<dbReference type="Proteomes" id="UP000566819">
    <property type="component" value="Unassembled WGS sequence"/>
</dbReference>
<evidence type="ECO:0000313" key="2">
    <source>
        <dbReference type="Proteomes" id="UP000566819"/>
    </source>
</evidence>
<proteinExistence type="predicted"/>